<keyword evidence="1" id="KW-0812">Transmembrane</keyword>
<organism evidence="2 3">
    <name type="scientific">Ostreibacterium oceani</name>
    <dbReference type="NCBI Taxonomy" id="2654998"/>
    <lineage>
        <taxon>Bacteria</taxon>
        <taxon>Pseudomonadati</taxon>
        <taxon>Pseudomonadota</taxon>
        <taxon>Gammaproteobacteria</taxon>
        <taxon>Cardiobacteriales</taxon>
        <taxon>Ostreibacteriaceae</taxon>
        <taxon>Ostreibacterium</taxon>
    </lineage>
</organism>
<keyword evidence="1" id="KW-1133">Transmembrane helix</keyword>
<comment type="caution">
    <text evidence="2">The sequence shown here is derived from an EMBL/GenBank/DDBJ whole genome shotgun (WGS) entry which is preliminary data.</text>
</comment>
<evidence type="ECO:0000313" key="2">
    <source>
        <dbReference type="EMBL" id="MPV86545.1"/>
    </source>
</evidence>
<gene>
    <name evidence="2" type="ORF">GCU85_07360</name>
</gene>
<name>A0A6N7EYA3_9GAMM</name>
<keyword evidence="1" id="KW-0472">Membrane</keyword>
<dbReference type="EMBL" id="WHNW01000008">
    <property type="protein sequence ID" value="MPV86545.1"/>
    <property type="molecule type" value="Genomic_DNA"/>
</dbReference>
<sequence length="226" mass="24517">MQRAAAQGQKIYQIDKNNRDQLANVRMSNEYMADDINEAISAGGYAIVPEKAVDGAGRSAIYVYYTENPQTGYSAWKISGGLNGGWMGFVSFLGAVWENPSILLPYCEEDFDSTRHKSFDQTMVALDNFLFNLFIGTLISIGITSELKKYGFVSLVQAMKSAHYFRSLVALGGGLIRHVLFHLGPALIPLALSFVLKGAIAFIAFTAGAVVGSAIAALLCREPKSD</sequence>
<keyword evidence="3" id="KW-1185">Reference proteome</keyword>
<dbReference type="RefSeq" id="WP_152810541.1">
    <property type="nucleotide sequence ID" value="NZ_WHNW01000008.1"/>
</dbReference>
<feature type="transmembrane region" description="Helical" evidence="1">
    <location>
        <begin position="168"/>
        <end position="192"/>
    </location>
</feature>
<evidence type="ECO:0000256" key="1">
    <source>
        <dbReference type="SAM" id="Phobius"/>
    </source>
</evidence>
<dbReference type="InParanoid" id="A0A6N7EYA3"/>
<dbReference type="Proteomes" id="UP000471298">
    <property type="component" value="Unassembled WGS sequence"/>
</dbReference>
<feature type="transmembrane region" description="Helical" evidence="1">
    <location>
        <begin position="198"/>
        <end position="220"/>
    </location>
</feature>
<protein>
    <submittedName>
        <fullName evidence="2">Uncharacterized protein</fullName>
    </submittedName>
</protein>
<evidence type="ECO:0000313" key="3">
    <source>
        <dbReference type="Proteomes" id="UP000471298"/>
    </source>
</evidence>
<dbReference type="AlphaFoldDB" id="A0A6N7EYA3"/>
<feature type="transmembrane region" description="Helical" evidence="1">
    <location>
        <begin position="129"/>
        <end position="147"/>
    </location>
</feature>
<accession>A0A6N7EYA3</accession>
<reference evidence="2 3" key="1">
    <citation type="submission" date="2019-10" db="EMBL/GenBank/DDBJ databases">
        <title>Cardiobacteriales fam. a chemoheterotrophic member of the order Cardiobacteriales, and proposal of Cardiobacteriales fam. nov.</title>
        <authorList>
            <person name="Wang C."/>
        </authorList>
    </citation>
    <scope>NUCLEOTIDE SEQUENCE [LARGE SCALE GENOMIC DNA]</scope>
    <source>
        <strain evidence="2 3">ML27</strain>
    </source>
</reference>
<proteinExistence type="predicted"/>